<feature type="domain" description="SUN" evidence="6">
    <location>
        <begin position="750"/>
        <end position="963"/>
    </location>
</feature>
<comment type="subcellular location">
    <subcellularLocation>
        <location evidence="1">Membrane</location>
    </subcellularLocation>
</comment>
<feature type="compositionally biased region" description="Polar residues" evidence="5">
    <location>
        <begin position="211"/>
        <end position="228"/>
    </location>
</feature>
<dbReference type="PROSITE" id="PS51469">
    <property type="entry name" value="SUN"/>
    <property type="match status" value="1"/>
</dbReference>
<comment type="caution">
    <text evidence="7">The sequence shown here is derived from an EMBL/GenBank/DDBJ whole genome shotgun (WGS) entry which is preliminary data.</text>
</comment>
<evidence type="ECO:0000313" key="7">
    <source>
        <dbReference type="EMBL" id="GAO19268.1"/>
    </source>
</evidence>
<dbReference type="InterPro" id="IPR045119">
    <property type="entry name" value="SUN1-5"/>
</dbReference>
<feature type="region of interest" description="Disordered" evidence="5">
    <location>
        <begin position="1"/>
        <end position="256"/>
    </location>
</feature>
<accession>A0A1B5L9C1</accession>
<evidence type="ECO:0000256" key="4">
    <source>
        <dbReference type="ARBA" id="ARBA00023136"/>
    </source>
</evidence>
<dbReference type="PANTHER" id="PTHR12911">
    <property type="entry name" value="SAD1/UNC-84-LIKE PROTEIN-RELATED"/>
    <property type="match status" value="1"/>
</dbReference>
<feature type="compositionally biased region" description="Acidic residues" evidence="5">
    <location>
        <begin position="104"/>
        <end position="148"/>
    </location>
</feature>
<feature type="compositionally biased region" description="Low complexity" evidence="5">
    <location>
        <begin position="239"/>
        <end position="252"/>
    </location>
</feature>
<keyword evidence="4" id="KW-0472">Membrane</keyword>
<dbReference type="InterPro" id="IPR012919">
    <property type="entry name" value="SUN_dom"/>
</dbReference>
<evidence type="ECO:0000256" key="2">
    <source>
        <dbReference type="ARBA" id="ARBA00022692"/>
    </source>
</evidence>
<keyword evidence="3" id="KW-1133">Transmembrane helix</keyword>
<name>A0A1B5L9C1_USTVR</name>
<feature type="region of interest" description="Disordered" evidence="5">
    <location>
        <begin position="773"/>
        <end position="794"/>
    </location>
</feature>
<sequence length="969" mass="107099">MESDFYGDATIESTPRAPVPQPSPLRAVQTAESPTPNDVTRRSTRQKRAILSSQDEAGLARQPVSNAIEGLATTAAGPSPLRSAPRRPPKPLLPPPKTQPVLEGETEEEEEEEDDDDDDDDDDEEEEEENEATEEDVQEGTEADEDDALSPPTQPRHSANTNTPAPRRPPPSRRDNVQTRTRPSGPSPALPWPRRSGTTKAPLGQMDRAASSASNSAWQEAANPASTELRSKRQESEAADSSQDSSTSSTSSGRWLTRKAATSSFSSLFAQAKFLASSSPFAALRRRYPTDPSERRAAIQRDIDDAEAELAHARREQVLSGEGRDGGGRQRWGWFKALMPSAGRHQVELDDAALPNGHQQPQRLGFSLARFLNPVTYIRGLGRLVEVLLDGIMRLIHYIIPTKLWDRLSSVFEFLPHMLAGLLAFALAFALATQFASSTNGDWAPSVIEATLRTIDKVKHGLQDFVPSVTWTKRDHWVDVEDLWQDDGAASDRLGQFLGRMEEEFLSLKRAGKMHEASVKRLESIVPSIVHMELKDGRPVVSQEFWHALRDLLRADGGFLTLDKVGSDCEVSSDKQWRAVASRLVRDATFTAKLNATLEEFETKLDGKRAAFWDTWVKDNDDKIARMLGSAVEQVKSAGSQREFEERVRGIVEEQLSQTQQVVSRDEFLRHLGNELASHRAEMRAELKDLQPQLEQLVRRSVELATGDSQASRGGGVSRAEAAALVKGLVREALADVDLEALARGTIHRHWDTELRHQINYFAVGSGAAIDAHHSSPTWDPARRGPGSGSGQVPRPVAALQPWQDQGDCWCAARSVNHRGNPHGASLAVRLGHRVIPQHVVVEHIPPGATSEPGARPRLVQVYASIDDSALRERVLDFAAAHLPDDDSDWNYTPPEYPSRFVKISQFTYEAAHRDDGVHVHRLSSELVGLGADTDHVIIRAVSNYGAENHTCFYRVRLYGLNTEADPWP</sequence>
<dbReference type="Proteomes" id="UP000054053">
    <property type="component" value="Unassembled WGS sequence"/>
</dbReference>
<evidence type="ECO:0000313" key="8">
    <source>
        <dbReference type="Proteomes" id="UP000054053"/>
    </source>
</evidence>
<dbReference type="Gene3D" id="2.60.120.260">
    <property type="entry name" value="Galactose-binding domain-like"/>
    <property type="match status" value="1"/>
</dbReference>
<dbReference type="PANTHER" id="PTHR12911:SF8">
    <property type="entry name" value="KLAROID PROTEIN-RELATED"/>
    <property type="match status" value="1"/>
</dbReference>
<keyword evidence="2" id="KW-0812">Transmembrane</keyword>
<dbReference type="AlphaFoldDB" id="A0A1B5L9C1"/>
<dbReference type="GO" id="GO:0043495">
    <property type="term" value="F:protein-membrane adaptor activity"/>
    <property type="evidence" value="ECO:0007669"/>
    <property type="project" value="TreeGrafter"/>
</dbReference>
<evidence type="ECO:0000259" key="6">
    <source>
        <dbReference type="PROSITE" id="PS51469"/>
    </source>
</evidence>
<organism evidence="7 8">
    <name type="scientific">Ustilaginoidea virens</name>
    <name type="common">Rice false smut fungus</name>
    <name type="synonym">Villosiclava virens</name>
    <dbReference type="NCBI Taxonomy" id="1159556"/>
    <lineage>
        <taxon>Eukaryota</taxon>
        <taxon>Fungi</taxon>
        <taxon>Dikarya</taxon>
        <taxon>Ascomycota</taxon>
        <taxon>Pezizomycotina</taxon>
        <taxon>Sordariomycetes</taxon>
        <taxon>Hypocreomycetidae</taxon>
        <taxon>Hypocreales</taxon>
        <taxon>Clavicipitaceae</taxon>
        <taxon>Ustilaginoidea</taxon>
    </lineage>
</organism>
<protein>
    <recommendedName>
        <fullName evidence="6">SUN domain-containing protein</fullName>
    </recommendedName>
</protein>
<evidence type="ECO:0000256" key="1">
    <source>
        <dbReference type="ARBA" id="ARBA00004370"/>
    </source>
</evidence>
<dbReference type="GO" id="GO:0034993">
    <property type="term" value="C:meiotic nuclear membrane microtubule tethering complex"/>
    <property type="evidence" value="ECO:0007669"/>
    <property type="project" value="TreeGrafter"/>
</dbReference>
<evidence type="ECO:0000256" key="3">
    <source>
        <dbReference type="ARBA" id="ARBA00022989"/>
    </source>
</evidence>
<dbReference type="EMBL" id="BBTG02000076">
    <property type="protein sequence ID" value="GAO19268.1"/>
    <property type="molecule type" value="Genomic_DNA"/>
</dbReference>
<gene>
    <name evidence="7" type="ORF">UVI_02062500</name>
</gene>
<proteinExistence type="predicted"/>
<evidence type="ECO:0000256" key="5">
    <source>
        <dbReference type="SAM" id="MobiDB-lite"/>
    </source>
</evidence>
<reference evidence="8" key="1">
    <citation type="journal article" date="2016" name="Genome Announc.">
        <title>Genome sequence of Ustilaginoidea virens IPU010, a rice pathogenic fungus causing false smut.</title>
        <authorList>
            <person name="Kumagai T."/>
            <person name="Ishii T."/>
            <person name="Terai G."/>
            <person name="Umemura M."/>
            <person name="Machida M."/>
            <person name="Asai K."/>
        </authorList>
    </citation>
    <scope>NUCLEOTIDE SEQUENCE [LARGE SCALE GENOMIC DNA]</scope>
    <source>
        <strain evidence="8">IPU010</strain>
    </source>
</reference>